<evidence type="ECO:0000313" key="4">
    <source>
        <dbReference type="Proteomes" id="UP000570003"/>
    </source>
</evidence>
<dbReference type="Proteomes" id="UP000570003">
    <property type="component" value="Unassembled WGS sequence"/>
</dbReference>
<dbReference type="RefSeq" id="WP_168437801.1">
    <property type="nucleotide sequence ID" value="NZ_JAAXOU010000028.1"/>
</dbReference>
<name>A0AA44DBE7_STRE0</name>
<dbReference type="Pfam" id="PF13304">
    <property type="entry name" value="AAA_21"/>
    <property type="match status" value="2"/>
</dbReference>
<dbReference type="AlphaFoldDB" id="A0AA44DBE7"/>
<keyword evidence="4" id="KW-1185">Reference proteome</keyword>
<dbReference type="InterPro" id="IPR014555">
    <property type="entry name" value="RecF-like"/>
</dbReference>
<dbReference type="EMBL" id="JAAXOU010000028">
    <property type="protein sequence ID" value="NKY13549.1"/>
    <property type="molecule type" value="Genomic_DNA"/>
</dbReference>
<gene>
    <name evidence="3" type="ORF">HGA06_04975</name>
</gene>
<evidence type="ECO:0000259" key="2">
    <source>
        <dbReference type="Pfam" id="PF13304"/>
    </source>
</evidence>
<dbReference type="Gene3D" id="3.40.50.300">
    <property type="entry name" value="P-loop containing nucleotide triphosphate hydrolases"/>
    <property type="match status" value="1"/>
</dbReference>
<keyword evidence="1" id="KW-0742">SOS response</keyword>
<proteinExistence type="predicted"/>
<evidence type="ECO:0000256" key="1">
    <source>
        <dbReference type="ARBA" id="ARBA00023236"/>
    </source>
</evidence>
<dbReference type="GO" id="GO:0016887">
    <property type="term" value="F:ATP hydrolysis activity"/>
    <property type="evidence" value="ECO:0007669"/>
    <property type="project" value="InterPro"/>
</dbReference>
<feature type="domain" description="ATPase AAA-type core" evidence="2">
    <location>
        <begin position="30"/>
        <end position="60"/>
    </location>
</feature>
<dbReference type="PANTHER" id="PTHR32182">
    <property type="entry name" value="DNA REPLICATION AND REPAIR PROTEIN RECF"/>
    <property type="match status" value="1"/>
</dbReference>
<dbReference type="GO" id="GO:0006302">
    <property type="term" value="P:double-strand break repair"/>
    <property type="evidence" value="ECO:0007669"/>
    <property type="project" value="TreeGrafter"/>
</dbReference>
<dbReference type="InterPro" id="IPR003959">
    <property type="entry name" value="ATPase_AAA_core"/>
</dbReference>
<protein>
    <submittedName>
        <fullName evidence="3">AAA family ATPase</fullName>
    </submittedName>
</protein>
<dbReference type="PIRSF" id="PIRSF029347">
    <property type="entry name" value="RecF"/>
    <property type="match status" value="1"/>
</dbReference>
<accession>A0AA44DBE7</accession>
<dbReference type="SUPFAM" id="SSF52540">
    <property type="entry name" value="P-loop containing nucleoside triphosphate hydrolases"/>
    <property type="match status" value="1"/>
</dbReference>
<dbReference type="GO" id="GO:0000731">
    <property type="term" value="P:DNA synthesis involved in DNA repair"/>
    <property type="evidence" value="ECO:0007669"/>
    <property type="project" value="TreeGrafter"/>
</dbReference>
<dbReference type="InterPro" id="IPR027417">
    <property type="entry name" value="P-loop_NTPase"/>
</dbReference>
<feature type="domain" description="ATPase AAA-type core" evidence="2">
    <location>
        <begin position="254"/>
        <end position="341"/>
    </location>
</feature>
<reference evidence="3 4" key="1">
    <citation type="submission" date="2020-04" db="EMBL/GenBank/DDBJ databases">
        <title>MicrobeNet Type strains.</title>
        <authorList>
            <person name="Nicholson A.C."/>
        </authorList>
    </citation>
    <scope>NUCLEOTIDE SEQUENCE [LARGE SCALE GENOMIC DNA]</scope>
    <source>
        <strain evidence="3 4">DSM 40738</strain>
    </source>
</reference>
<dbReference type="GO" id="GO:0005524">
    <property type="term" value="F:ATP binding"/>
    <property type="evidence" value="ECO:0007669"/>
    <property type="project" value="InterPro"/>
</dbReference>
<dbReference type="GO" id="GO:0009432">
    <property type="term" value="P:SOS response"/>
    <property type="evidence" value="ECO:0007669"/>
    <property type="project" value="UniProtKB-KW"/>
</dbReference>
<dbReference type="PANTHER" id="PTHR32182:SF22">
    <property type="entry name" value="ATP-DEPENDENT ENDONUCLEASE, OLD FAMILY-RELATED"/>
    <property type="match status" value="1"/>
</dbReference>
<comment type="caution">
    <text evidence="3">The sequence shown here is derived from an EMBL/GenBank/DDBJ whole genome shotgun (WGS) entry which is preliminary data.</text>
</comment>
<sequence length="398" mass="42267">MTASSVPFLTRLRIRDYKSVAHCDIRLGAFNVLFGLNAAGKSNVLDAVRFLRDALSLGPAEAAQERGGWEATLRRVPTPADACTIALEFRIEASFPDLPEPVDAVAEGAYEASFSRRGAVRERCEITFPGGEATDVGFFAEGGLVSETETGQPFGKVRPGALYLPLAGTTEPYDRLYAALTSMFFHTPDLAALRDARPPTGVDTLAEDGGQLGEVIARMADWERDRVSAYMGAIVPRLTSVGPESVDAPYIAATMTMDTDDGSGPVRFGAESMSEGTIRALGQLAALYQPPARDGRIPLVAIEEPELALHPLAAGVLFDALTEASETVQILATSQSAELFDRKEADLDSLLVAVARDGVTSIGPIDAVGRSVVADGLATVGELLRSDQLNPDLGEDIR</sequence>
<organism evidence="3 4">
    <name type="scientific">Streptomyces somaliensis (strain ATCC 33201 / DSM 40738 / JCM 12659 / KCTC 9044 / NCTC 11332 / NRRL B-12077 / IP 733)</name>
    <dbReference type="NCBI Taxonomy" id="1134445"/>
    <lineage>
        <taxon>Bacteria</taxon>
        <taxon>Bacillati</taxon>
        <taxon>Actinomycetota</taxon>
        <taxon>Actinomycetes</taxon>
        <taxon>Kitasatosporales</taxon>
        <taxon>Streptomycetaceae</taxon>
        <taxon>Streptomyces</taxon>
    </lineage>
</organism>
<keyword evidence="1" id="KW-0227">DNA damage</keyword>
<evidence type="ECO:0000313" key="3">
    <source>
        <dbReference type="EMBL" id="NKY13549.1"/>
    </source>
</evidence>